<name>A0A448WCF6_9PLAT</name>
<proteinExistence type="predicted"/>
<dbReference type="EMBL" id="CAAALY010003745">
    <property type="protein sequence ID" value="VEL08359.1"/>
    <property type="molecule type" value="Genomic_DNA"/>
</dbReference>
<accession>A0A448WCF6</accession>
<dbReference type="Proteomes" id="UP000784294">
    <property type="component" value="Unassembled WGS sequence"/>
</dbReference>
<feature type="region of interest" description="Disordered" evidence="1">
    <location>
        <begin position="37"/>
        <end position="86"/>
    </location>
</feature>
<dbReference type="AlphaFoldDB" id="A0A448WCF6"/>
<comment type="caution">
    <text evidence="2">The sequence shown here is derived from an EMBL/GenBank/DDBJ whole genome shotgun (WGS) entry which is preliminary data.</text>
</comment>
<protein>
    <submittedName>
        <fullName evidence="2">Uncharacterized protein</fullName>
    </submittedName>
</protein>
<gene>
    <name evidence="2" type="ORF">PXEA_LOCUS1799</name>
</gene>
<reference evidence="2" key="1">
    <citation type="submission" date="2018-11" db="EMBL/GenBank/DDBJ databases">
        <authorList>
            <consortium name="Pathogen Informatics"/>
        </authorList>
    </citation>
    <scope>NUCLEOTIDE SEQUENCE</scope>
</reference>
<sequence length="760" mass="83554">MDSHEPTYSTPTSSLHEFGPCGTALLEVCSTPVNSPGTVCSSRDGVSIQDQSDHDSDSQRFASDSIEASVLTSPSGEPADRGSWHWTPLHQSLTSKYSEDQASRENNFDEKLGRETCNQGRYESLDFVGMKQHCSATLHLTSSPKSFPFASHSPIKSATDSSPLYSSPSSPSFPESDTISSLGLSSPSISAAPFSQDPAFSKAALSLTSSGPSVSCLPTISSPTLTSTNASPTTLSLDSTFSISDFGIDLESLQLCRSVFQATDRQIHSPATNLGRFARQHISLAVLPPSASLPHISHQTPGRSGSNSCRSHSSMNAVFRRFRQIRRPCKSTDFVGCCRCRRWDRRRCLSGIASIHSRYALRHSTKFDERSDFLRNGKTPRALIRSQKLRNCGFRKTRPLSDPVAQFHRGSYDEGNLKSGIHSDILTSRNSRKFPALPARHLLSHLTYKSNCNSIVPISPSQSDVDLDSELESAFRSNNLGDTHKFMFEIEKESELSFCHDSNSFCIHNDTKLECNISDISKSNSHISNFVAYPQGTSPSELPKKQIYKDSLLTSQRDEGDDSFFFRNRQNYLASKVGKSYCLAKPTMTALPISKSWPYSIPFGAQSLTHLLASPDCKPFCLHYSAKCHCICSSKFPPIHKTASGLRPTSFFNDKSLRDDACMPHSLPDRLFRSRSADDISIANGNTKFMGSRWMPKDLITKDNAASISDQISLDDIDSSTLSSSSSSAFVMMAFSSPENSLGMPEIERALSPGRYVIIV</sequence>
<evidence type="ECO:0000313" key="3">
    <source>
        <dbReference type="Proteomes" id="UP000784294"/>
    </source>
</evidence>
<organism evidence="2 3">
    <name type="scientific">Protopolystoma xenopodis</name>
    <dbReference type="NCBI Taxonomy" id="117903"/>
    <lineage>
        <taxon>Eukaryota</taxon>
        <taxon>Metazoa</taxon>
        <taxon>Spiralia</taxon>
        <taxon>Lophotrochozoa</taxon>
        <taxon>Platyhelminthes</taxon>
        <taxon>Monogenea</taxon>
        <taxon>Polyopisthocotylea</taxon>
        <taxon>Polystomatidea</taxon>
        <taxon>Polystomatidae</taxon>
        <taxon>Protopolystoma</taxon>
    </lineage>
</organism>
<feature type="region of interest" description="Disordered" evidence="1">
    <location>
        <begin position="158"/>
        <end position="179"/>
    </location>
</feature>
<evidence type="ECO:0000313" key="2">
    <source>
        <dbReference type="EMBL" id="VEL08359.1"/>
    </source>
</evidence>
<evidence type="ECO:0000256" key="1">
    <source>
        <dbReference type="SAM" id="MobiDB-lite"/>
    </source>
</evidence>
<keyword evidence="3" id="KW-1185">Reference proteome</keyword>